<gene>
    <name evidence="7" type="ORF">PACLA_8A064276</name>
</gene>
<organism evidence="7 8">
    <name type="scientific">Paramuricea clavata</name>
    <name type="common">Red gorgonian</name>
    <name type="synonym">Violescent sea-whip</name>
    <dbReference type="NCBI Taxonomy" id="317549"/>
    <lineage>
        <taxon>Eukaryota</taxon>
        <taxon>Metazoa</taxon>
        <taxon>Cnidaria</taxon>
        <taxon>Anthozoa</taxon>
        <taxon>Octocorallia</taxon>
        <taxon>Malacalcyonacea</taxon>
        <taxon>Plexauridae</taxon>
        <taxon>Paramuricea</taxon>
    </lineage>
</organism>
<dbReference type="Gene3D" id="2.60.120.200">
    <property type="match status" value="3"/>
</dbReference>
<evidence type="ECO:0000256" key="3">
    <source>
        <dbReference type="ARBA" id="ARBA00022837"/>
    </source>
</evidence>
<name>A0A6S7FTD7_PARCT</name>
<evidence type="ECO:0000313" key="7">
    <source>
        <dbReference type="EMBL" id="CAB3977561.1"/>
    </source>
</evidence>
<dbReference type="AlphaFoldDB" id="A0A6S7FTD7"/>
<dbReference type="InterPro" id="IPR001759">
    <property type="entry name" value="PTX_dom"/>
</dbReference>
<keyword evidence="3" id="KW-0106">Calcium</keyword>
<accession>A0A6S7FTD7</accession>
<evidence type="ECO:0000256" key="1">
    <source>
        <dbReference type="ARBA" id="ARBA00001913"/>
    </source>
</evidence>
<dbReference type="Proteomes" id="UP001152795">
    <property type="component" value="Unassembled WGS sequence"/>
</dbReference>
<reference evidence="7" key="1">
    <citation type="submission" date="2020-04" db="EMBL/GenBank/DDBJ databases">
        <authorList>
            <person name="Alioto T."/>
            <person name="Alioto T."/>
            <person name="Gomez Garrido J."/>
        </authorList>
    </citation>
    <scope>NUCLEOTIDE SEQUENCE</scope>
    <source>
        <strain evidence="7">A484AB</strain>
    </source>
</reference>
<sequence length="811" mass="93332">MWIHVTLVPANGEALATVSLLHGDANVHFRLLDQDVQKVRMRLIIVQARMKVRLLWVMNRRGAKAKSNCFYRYANRNVFVIPYSFFLVHNRYQFDLDGTGDHPYVIMNDRDYSAFTANFWFKTAEKNVSYLVYGTADNHKIKERLIVWRADNIFFVELWKDSVRLVGQLLVYQSVVNQLGNKGTIVLQELTTQTPQCNFTFPTSYPVNDNNWHVATMVLGRNAELSFYLDGVMRDSPKLTEGEPNRNDLYRWSTGEIHLGYFKDSNGEEHFFNGSIAHFDIDAQTSDYDYIRDKMVLPCPPRFEGRLLKAKWARLIDLARPVTCSSRVPLMGLPAHLFYSTSTFKWLETEVSPPRHLTAFTIIFDLSFSKDMFPTKPIQIACYGDQGSPCRLSIVIHVNVTLEIIIESTRFDVDLIPLFNGVHFIMVLTWTSNGGVFELLINGVLHSRIRDIETNGQITGQSRFIIGGSDVKSRNFAGYFHYFNVWDKVLSEDMLYLMNLQPGIDMGNVVAWKDFKKPQEQFEIHERNTGSTYRRNPFAVNNFFLEFKNASAYSRIPISCCSSQTAVTLTMWLKIITFLPSTLFTFKRTREEPEDMVLRVKAHGEIMLAMDINTNLEEVSLGNISTINSWNFIAFTWDTSGELHCNINGKHEQISSNYKQGYIFVTRGKASWTIGDKNNTFVGMVAQVNWWFQVVPPPALMALSKEITSLSNGWTSFLSQNRHVGQVVRGYPTMYYTPDFVCQNKRDKLCDSLNNAEGGCNKYYARLGMTSDGWKKFACFCEDQLSKDMNFNYGFGNYEYHDNIMAIKPNY</sequence>
<comment type="cofactor">
    <cofactor evidence="1">
        <name>Ca(2+)</name>
        <dbReference type="ChEBI" id="CHEBI:29108"/>
    </cofactor>
</comment>
<dbReference type="Pfam" id="PF13385">
    <property type="entry name" value="Laminin_G_3"/>
    <property type="match status" value="1"/>
</dbReference>
<dbReference type="GO" id="GO:0046872">
    <property type="term" value="F:metal ion binding"/>
    <property type="evidence" value="ECO:0007669"/>
    <property type="project" value="UniProtKB-KW"/>
</dbReference>
<comment type="caution">
    <text evidence="7">The sequence shown here is derived from an EMBL/GenBank/DDBJ whole genome shotgun (WGS) entry which is preliminary data.</text>
</comment>
<dbReference type="InterPro" id="IPR013320">
    <property type="entry name" value="ConA-like_dom_sf"/>
</dbReference>
<evidence type="ECO:0000256" key="2">
    <source>
        <dbReference type="ARBA" id="ARBA00022723"/>
    </source>
</evidence>
<dbReference type="PANTHER" id="PTHR19277">
    <property type="entry name" value="PENTRAXIN"/>
    <property type="match status" value="1"/>
</dbReference>
<dbReference type="SUPFAM" id="SSF49899">
    <property type="entry name" value="Concanavalin A-like lectins/glucanases"/>
    <property type="match status" value="3"/>
</dbReference>
<evidence type="ECO:0000313" key="8">
    <source>
        <dbReference type="Proteomes" id="UP001152795"/>
    </source>
</evidence>
<keyword evidence="4" id="KW-1015">Disulfide bond</keyword>
<dbReference type="InterPro" id="IPR051360">
    <property type="entry name" value="Neuronal_Pentraxin_Related"/>
</dbReference>
<dbReference type="PANTHER" id="PTHR19277:SF125">
    <property type="entry name" value="B6"/>
    <property type="match status" value="1"/>
</dbReference>
<feature type="domain" description="Pentraxin (PTX)" evidence="6">
    <location>
        <begin position="340"/>
        <end position="515"/>
    </location>
</feature>
<keyword evidence="8" id="KW-1185">Reference proteome</keyword>
<evidence type="ECO:0000256" key="4">
    <source>
        <dbReference type="ARBA" id="ARBA00023157"/>
    </source>
</evidence>
<evidence type="ECO:0000259" key="6">
    <source>
        <dbReference type="Pfam" id="PF00354"/>
    </source>
</evidence>
<dbReference type="EMBL" id="CACRXK020000054">
    <property type="protein sequence ID" value="CAB3977561.1"/>
    <property type="molecule type" value="Genomic_DNA"/>
</dbReference>
<keyword evidence="5" id="KW-0325">Glycoprotein</keyword>
<keyword evidence="2" id="KW-0479">Metal-binding</keyword>
<protein>
    <recommendedName>
        <fullName evidence="6">Pentraxin (PTX) domain-containing protein</fullName>
    </recommendedName>
</protein>
<proteinExistence type="predicted"/>
<evidence type="ECO:0000256" key="5">
    <source>
        <dbReference type="ARBA" id="ARBA00023180"/>
    </source>
</evidence>
<dbReference type="Pfam" id="PF00354">
    <property type="entry name" value="Pentaxin"/>
    <property type="match status" value="1"/>
</dbReference>